<evidence type="ECO:0000313" key="3">
    <source>
        <dbReference type="EMBL" id="GIQ88919.1"/>
    </source>
</evidence>
<dbReference type="Proteomes" id="UP000265618">
    <property type="component" value="Unassembled WGS sequence"/>
</dbReference>
<dbReference type="EMBL" id="BDIP01004518">
    <property type="protein sequence ID" value="GIQ88919.1"/>
    <property type="molecule type" value="Genomic_DNA"/>
</dbReference>
<evidence type="ECO:0000256" key="1">
    <source>
        <dbReference type="SAM" id="MobiDB-lite"/>
    </source>
</evidence>
<organism evidence="3 4">
    <name type="scientific">Kipferlia bialata</name>
    <dbReference type="NCBI Taxonomy" id="797122"/>
    <lineage>
        <taxon>Eukaryota</taxon>
        <taxon>Metamonada</taxon>
        <taxon>Carpediemonas-like organisms</taxon>
        <taxon>Kipferlia</taxon>
    </lineage>
</organism>
<protein>
    <submittedName>
        <fullName evidence="3">Uncharacterized protein</fullName>
    </submittedName>
</protein>
<evidence type="ECO:0000256" key="2">
    <source>
        <dbReference type="SAM" id="Phobius"/>
    </source>
</evidence>
<keyword evidence="2" id="KW-0812">Transmembrane</keyword>
<keyword evidence="2" id="KW-0472">Membrane</keyword>
<name>A0A9K3GM64_9EUKA</name>
<proteinExistence type="predicted"/>
<gene>
    <name evidence="3" type="ORF">KIPB_011272</name>
</gene>
<dbReference type="AlphaFoldDB" id="A0A9K3GM64"/>
<comment type="caution">
    <text evidence="3">The sequence shown here is derived from an EMBL/GenBank/DDBJ whole genome shotgun (WGS) entry which is preliminary data.</text>
</comment>
<accession>A0A9K3GM64</accession>
<keyword evidence="2" id="KW-1133">Transmembrane helix</keyword>
<feature type="non-terminal residue" evidence="3">
    <location>
        <position position="1"/>
    </location>
</feature>
<feature type="transmembrane region" description="Helical" evidence="2">
    <location>
        <begin position="45"/>
        <end position="65"/>
    </location>
</feature>
<keyword evidence="4" id="KW-1185">Reference proteome</keyword>
<feature type="region of interest" description="Disordered" evidence="1">
    <location>
        <begin position="1"/>
        <end position="23"/>
    </location>
</feature>
<sequence>MSSDGQDIGLISASPLRDKDNGSRTRTFKTYVKCRTCSCCCVSTWFGLLLAAALLVYLSVQLVHFGQYMALPKGLSLVALNYAVGDVSDSLPGVRVGSNILLNARYRGSTPSEHNRLYQYTVQHADWAQPRLVKYWDHDDVCLYRADEPGTYRLTVQTGYRPWYVPTPEEDWTPYSVTQGVEEVTVSFSVAAIVASEVSDPETALPTVLPLDFMTLGLRYALPPIDI</sequence>
<reference evidence="3 4" key="1">
    <citation type="journal article" date="2018" name="PLoS ONE">
        <title>The draft genome of Kipferlia bialata reveals reductive genome evolution in fornicate parasites.</title>
        <authorList>
            <person name="Tanifuji G."/>
            <person name="Takabayashi S."/>
            <person name="Kume K."/>
            <person name="Takagi M."/>
            <person name="Nakayama T."/>
            <person name="Kamikawa R."/>
            <person name="Inagaki Y."/>
            <person name="Hashimoto T."/>
        </authorList>
    </citation>
    <scope>NUCLEOTIDE SEQUENCE [LARGE SCALE GENOMIC DNA]</scope>
    <source>
        <strain evidence="3">NY0173</strain>
    </source>
</reference>
<evidence type="ECO:0000313" key="4">
    <source>
        <dbReference type="Proteomes" id="UP000265618"/>
    </source>
</evidence>